<dbReference type="Proteomes" id="UP000034954">
    <property type="component" value="Unassembled WGS sequence"/>
</dbReference>
<proteinExistence type="predicted"/>
<protein>
    <submittedName>
        <fullName evidence="1">Uncharacterized protein</fullName>
    </submittedName>
</protein>
<dbReference type="EMBL" id="LAQJ01000066">
    <property type="protein sequence ID" value="KKO20784.1"/>
    <property type="molecule type" value="Genomic_DNA"/>
</dbReference>
<comment type="caution">
    <text evidence="1">The sequence shown here is derived from an EMBL/GenBank/DDBJ whole genome shotgun (WGS) entry which is preliminary data.</text>
</comment>
<accession>A0A0M2V244</accession>
<name>A0A0M2V244_9BACT</name>
<keyword evidence="2" id="KW-1185">Reference proteome</keyword>
<gene>
    <name evidence="1" type="ORF">BROFUL_00486</name>
</gene>
<evidence type="ECO:0000313" key="1">
    <source>
        <dbReference type="EMBL" id="KKO20784.1"/>
    </source>
</evidence>
<evidence type="ECO:0000313" key="2">
    <source>
        <dbReference type="Proteomes" id="UP000034954"/>
    </source>
</evidence>
<sequence>MKRFAKNHVVNEDGFPCTDYDSCKGAGGSCVVVWGGGASPICFIKITGIKKGCVCQITEKYEYLALSVSFGWPPANGKKSARFLRHEHIRYPRLRNLSRTTS</sequence>
<reference evidence="1 2" key="1">
    <citation type="journal article" date="2013" name="BMC Microbiol.">
        <title>Identification of the type II cytochrome c maturation pathway in anammox bacteria by comparative genomics.</title>
        <authorList>
            <person name="Ferousi C."/>
            <person name="Speth D.R."/>
            <person name="Reimann J."/>
            <person name="Op den Camp H.J."/>
            <person name="Allen J.W."/>
            <person name="Keltjens J.T."/>
            <person name="Jetten M.S."/>
        </authorList>
    </citation>
    <scope>NUCLEOTIDE SEQUENCE [LARGE SCALE GENOMIC DNA]</scope>
    <source>
        <strain evidence="1">RU1</strain>
    </source>
</reference>
<organism evidence="1 2">
    <name type="scientific">Candidatus Brocadia fulgida</name>
    <dbReference type="NCBI Taxonomy" id="380242"/>
    <lineage>
        <taxon>Bacteria</taxon>
        <taxon>Pseudomonadati</taxon>
        <taxon>Planctomycetota</taxon>
        <taxon>Candidatus Brocadiia</taxon>
        <taxon>Candidatus Brocadiales</taxon>
        <taxon>Candidatus Brocadiaceae</taxon>
        <taxon>Candidatus Brocadia</taxon>
    </lineage>
</organism>
<dbReference type="AlphaFoldDB" id="A0A0M2V244"/>